<name>A0ABX2H1H9_9FIRM</name>
<protein>
    <submittedName>
        <fullName evidence="2">Fibronectin type III domain-containing protein</fullName>
    </submittedName>
</protein>
<dbReference type="CDD" id="cd00063">
    <property type="entry name" value="FN3"/>
    <property type="match status" value="1"/>
</dbReference>
<comment type="caution">
    <text evidence="2">The sequence shown here is derived from an EMBL/GenBank/DDBJ whole genome shotgun (WGS) entry which is preliminary data.</text>
</comment>
<dbReference type="SUPFAM" id="SSF49265">
    <property type="entry name" value="Fibronectin type III"/>
    <property type="match status" value="1"/>
</dbReference>
<evidence type="ECO:0000313" key="3">
    <source>
        <dbReference type="Proteomes" id="UP001644719"/>
    </source>
</evidence>
<evidence type="ECO:0000259" key="1">
    <source>
        <dbReference type="PROSITE" id="PS50853"/>
    </source>
</evidence>
<reference evidence="2 3" key="1">
    <citation type="journal article" date="2020" name="Cell Host Microbe">
        <title>Functional and Genomic Variation between Human-Derived Isolates of Lachnospiraceae Reveals Inter- and Intra-Species Diversity.</title>
        <authorList>
            <person name="Sorbara M.T."/>
            <person name="Littmann E.R."/>
            <person name="Fontana E."/>
            <person name="Moody T.U."/>
            <person name="Kohout C.E."/>
            <person name="Gjonbalaj M."/>
            <person name="Eaton V."/>
            <person name="Seok R."/>
            <person name="Leiner I.M."/>
            <person name="Pamer E.G."/>
        </authorList>
    </citation>
    <scope>NUCLEOTIDE SEQUENCE [LARGE SCALE GENOMIC DNA]</scope>
    <source>
        <strain evidence="2 3">MSK.17.74</strain>
    </source>
</reference>
<accession>A0ABX2H1H9</accession>
<dbReference type="SMART" id="SM00060">
    <property type="entry name" value="FN3"/>
    <property type="match status" value="1"/>
</dbReference>
<dbReference type="SUPFAM" id="SSF49899">
    <property type="entry name" value="Concanavalin A-like lectins/glucanases"/>
    <property type="match status" value="1"/>
</dbReference>
<evidence type="ECO:0000313" key="2">
    <source>
        <dbReference type="EMBL" id="NSG83958.1"/>
    </source>
</evidence>
<organism evidence="2 3">
    <name type="scientific">Blautia faecis</name>
    <dbReference type="NCBI Taxonomy" id="871665"/>
    <lineage>
        <taxon>Bacteria</taxon>
        <taxon>Bacillati</taxon>
        <taxon>Bacillota</taxon>
        <taxon>Clostridia</taxon>
        <taxon>Lachnospirales</taxon>
        <taxon>Lachnospiraceae</taxon>
        <taxon>Blautia</taxon>
    </lineage>
</organism>
<dbReference type="Proteomes" id="UP001644719">
    <property type="component" value="Unassembled WGS sequence"/>
</dbReference>
<dbReference type="InterPro" id="IPR013320">
    <property type="entry name" value="ConA-like_dom_sf"/>
</dbReference>
<dbReference type="RefSeq" id="WP_173769077.1">
    <property type="nucleotide sequence ID" value="NZ_JAAITS010000001.1"/>
</dbReference>
<keyword evidence="3" id="KW-1185">Reference proteome</keyword>
<dbReference type="InterPro" id="IPR013783">
    <property type="entry name" value="Ig-like_fold"/>
</dbReference>
<gene>
    <name evidence="2" type="ORF">G5B17_00590</name>
</gene>
<dbReference type="PROSITE" id="PS50853">
    <property type="entry name" value="FN3"/>
    <property type="match status" value="1"/>
</dbReference>
<sequence>MNRKAIKKIMLFLLAFMLVFPVYSFGKAEAVQAAALKAPKLSKVVRVKKSVKITWKKSKGASGYYVMRKTENSSWKKIKTVKGSSKTSYTDKKVKSGTTYYYTVKAYKGKKVSSYNKKGLKIVYELPTTTKPDTTGGNTTATGSTVANTASEYTIETDMVLSGSGSGYHAKLVACTATSAVSFGIQYDKHARAPYTGKAWFMIENVAHNGAGGQNYIWVQEAARGKTYHVMLAVKKDGTCNCYINGKLVKTVKNSSLANTTVYLRVEGSARLNGDSVNATFSNIELKADGKYYADKIWGTHDFTTNKGIKADASGYAASKRVTIKGKVKGLASGQDWDSAYEQVSGIIQFVN</sequence>
<dbReference type="EMBL" id="JAAITS010000001">
    <property type="protein sequence ID" value="NSG83958.1"/>
    <property type="molecule type" value="Genomic_DNA"/>
</dbReference>
<dbReference type="InterPro" id="IPR003961">
    <property type="entry name" value="FN3_dom"/>
</dbReference>
<dbReference type="Gene3D" id="2.60.40.10">
    <property type="entry name" value="Immunoglobulins"/>
    <property type="match status" value="1"/>
</dbReference>
<feature type="domain" description="Fibronectin type-III" evidence="1">
    <location>
        <begin position="35"/>
        <end position="133"/>
    </location>
</feature>
<dbReference type="InterPro" id="IPR036116">
    <property type="entry name" value="FN3_sf"/>
</dbReference>
<proteinExistence type="predicted"/>